<evidence type="ECO:0000313" key="5">
    <source>
        <dbReference type="Proteomes" id="UP000537260"/>
    </source>
</evidence>
<dbReference type="InterPro" id="IPR050490">
    <property type="entry name" value="Bact_solute-bd_prot1"/>
</dbReference>
<gene>
    <name evidence="4" type="ORF">HNR05_002417</name>
</gene>
<dbReference type="EMBL" id="JACCFM010000001">
    <property type="protein sequence ID" value="NYJ20626.1"/>
    <property type="molecule type" value="Genomic_DNA"/>
</dbReference>
<organism evidence="4 5">
    <name type="scientific">Glaciibacter psychrotolerans</name>
    <dbReference type="NCBI Taxonomy" id="670054"/>
    <lineage>
        <taxon>Bacteria</taxon>
        <taxon>Bacillati</taxon>
        <taxon>Actinomycetota</taxon>
        <taxon>Actinomycetes</taxon>
        <taxon>Micrococcales</taxon>
        <taxon>Microbacteriaceae</taxon>
        <taxon>Glaciibacter</taxon>
    </lineage>
</organism>
<dbReference type="PANTHER" id="PTHR43649">
    <property type="entry name" value="ARABINOSE-BINDING PROTEIN-RELATED"/>
    <property type="match status" value="1"/>
</dbReference>
<evidence type="ECO:0000256" key="1">
    <source>
        <dbReference type="ARBA" id="ARBA00008520"/>
    </source>
</evidence>
<dbReference type="SUPFAM" id="SSF53850">
    <property type="entry name" value="Periplasmic binding protein-like II"/>
    <property type="match status" value="1"/>
</dbReference>
<comment type="caution">
    <text evidence="4">The sequence shown here is derived from an EMBL/GenBank/DDBJ whole genome shotgun (WGS) entry which is preliminary data.</text>
</comment>
<protein>
    <submittedName>
        <fullName evidence="4">ABC-type glycerol-3-phosphate transport system substrate-binding protein</fullName>
    </submittedName>
</protein>
<proteinExistence type="inferred from homology"/>
<dbReference type="Proteomes" id="UP000537260">
    <property type="component" value="Unassembled WGS sequence"/>
</dbReference>
<evidence type="ECO:0000256" key="3">
    <source>
        <dbReference type="SAM" id="SignalP"/>
    </source>
</evidence>
<dbReference type="Gene3D" id="3.40.190.10">
    <property type="entry name" value="Periplasmic binding protein-like II"/>
    <property type="match status" value="2"/>
</dbReference>
<dbReference type="PROSITE" id="PS51257">
    <property type="entry name" value="PROKAR_LIPOPROTEIN"/>
    <property type="match status" value="1"/>
</dbReference>
<reference evidence="4 5" key="1">
    <citation type="submission" date="2020-07" db="EMBL/GenBank/DDBJ databases">
        <title>Sequencing the genomes of 1000 actinobacteria strains.</title>
        <authorList>
            <person name="Klenk H.-P."/>
        </authorList>
    </citation>
    <scope>NUCLEOTIDE SEQUENCE [LARGE SCALE GENOMIC DNA]</scope>
    <source>
        <strain evidence="4 5">LI1</strain>
    </source>
</reference>
<name>A0A7Z0EFR4_9MICO</name>
<sequence length="440" mass="45886">MNTMRQRRYLAPLAIAGSIAVVLSACSSGASTTSASPTSPSADLKGVTLNVAADWSGTEQTNFEKVLAQFTADTGAQVNYTSYGSNVATTLNTKIEGGDPPDVAVIPQPGLLNSLAKAGSLIPLDSATQATVKADYSQDWIDLGTSDGKMYGVWFKGANKSTVWYNTTVYDDAGATVPKTWDDFLTQLGVVANSGVYGLSIGADAGWPLTDWFENVYLRTAGPAMYDKLSTHSIPWTDASVTTALTDLATLWSNATVVQPGTAQRTFGDSVIAVFGDPPAAGTVYEGDFVASNIASDTKSVVGKTAKFYDFPSINDSPTSVVGGGNVAAQLKDNKGAAALMSYLATPEAATIWVKAGGFTSPNKKVDMAAYPDATSKQIAQALVDAKTFRFDMSDQAPSAFGGTPGAGEWQILIDFFNSPTDIAGTQQKLEAAAAAAWGN</sequence>
<feature type="signal peptide" evidence="3">
    <location>
        <begin position="1"/>
        <end position="30"/>
    </location>
</feature>
<keyword evidence="2" id="KW-0813">Transport</keyword>
<comment type="similarity">
    <text evidence="1">Belongs to the bacterial solute-binding protein 1 family.</text>
</comment>
<evidence type="ECO:0000313" key="4">
    <source>
        <dbReference type="EMBL" id="NYJ20626.1"/>
    </source>
</evidence>
<keyword evidence="3" id="KW-0732">Signal</keyword>
<dbReference type="RefSeq" id="WP_218868883.1">
    <property type="nucleotide sequence ID" value="NZ_JACCFM010000001.1"/>
</dbReference>
<accession>A0A7Z0EFR4</accession>
<dbReference type="PANTHER" id="PTHR43649:SF29">
    <property type="entry name" value="OSMOPROTECTIVE COMPOUNDS-BINDING PROTEIN GGTB"/>
    <property type="match status" value="1"/>
</dbReference>
<keyword evidence="5" id="KW-1185">Reference proteome</keyword>
<evidence type="ECO:0000256" key="2">
    <source>
        <dbReference type="ARBA" id="ARBA00022448"/>
    </source>
</evidence>
<dbReference type="AlphaFoldDB" id="A0A7Z0EFR4"/>
<feature type="chain" id="PRO_5038337495" evidence="3">
    <location>
        <begin position="31"/>
        <end position="440"/>
    </location>
</feature>